<keyword evidence="3 10" id="KW-0716">Sensory transduction</keyword>
<keyword evidence="2" id="KW-1003">Cell membrane</keyword>
<sequence length="411" mass="47363">MKAPTEARSKGVLDKSSGHYETVFFEPVYRVFGWAGLAISPKGFLENLYSIFIKTMIVTFVMSELWYLFSQTSNLDKIIDNINVTLIHLIAMYRYMNWLSNRSIYKRLAGAMEEPTFDISTPERKKLLHFWVNRSLVYLKLLLGLGSCTLAAWYVYPLVDDVEYNLTVAVRLPFDYATPKLYVPTYLAVLLAFNYTSYFVMVNDLMMQTHLMHLLCQYDVLGNCFENILADSGCEGAKRSLCFKFTPKHQKRYLDRLRVLVHQHKFIVKNTQELRDILSIPMLCQFMASSLLICFAGYQVTATIRISTTKFLMSLLYLSYNMFQLFIFCRWCDEIKIQSANIAQAIYSSSWECGALRIPGVRRRLMLVLLRASKPLVLTAGGLYDLSLASYSTLVKTSYSALTVLLRVRDD</sequence>
<comment type="caution">
    <text evidence="10">Lacks conserved residue(s) required for the propagation of feature annotation.</text>
</comment>
<dbReference type="Pfam" id="PF02949">
    <property type="entry name" value="7tm_6"/>
    <property type="match status" value="1"/>
</dbReference>
<feature type="transmembrane region" description="Helical" evidence="10">
    <location>
        <begin position="136"/>
        <end position="156"/>
    </location>
</feature>
<protein>
    <recommendedName>
        <fullName evidence="10">Odorant receptor</fullName>
    </recommendedName>
</protein>
<evidence type="ECO:0000256" key="7">
    <source>
        <dbReference type="ARBA" id="ARBA00023136"/>
    </source>
</evidence>
<dbReference type="GO" id="GO:0005549">
    <property type="term" value="F:odorant binding"/>
    <property type="evidence" value="ECO:0007669"/>
    <property type="project" value="InterPro"/>
</dbReference>
<keyword evidence="6 10" id="KW-1133">Transmembrane helix</keyword>
<evidence type="ECO:0000256" key="9">
    <source>
        <dbReference type="ARBA" id="ARBA00023224"/>
    </source>
</evidence>
<dbReference type="EMBL" id="MF625574">
    <property type="protein sequence ID" value="AXY83401.1"/>
    <property type="molecule type" value="mRNA"/>
</dbReference>
<keyword evidence="9 10" id="KW-0807">Transducer</keyword>
<name>A0A3Q8HDT9_9NEOP</name>
<comment type="similarity">
    <text evidence="10">Belongs to the insect chemoreceptor superfamily. Heteromeric odorant receptor channel (TC 1.A.69) family.</text>
</comment>
<keyword evidence="7 10" id="KW-0472">Membrane</keyword>
<evidence type="ECO:0000256" key="8">
    <source>
        <dbReference type="ARBA" id="ARBA00023170"/>
    </source>
</evidence>
<evidence type="ECO:0000256" key="10">
    <source>
        <dbReference type="RuleBase" id="RU351113"/>
    </source>
</evidence>
<dbReference type="PANTHER" id="PTHR21137:SF35">
    <property type="entry name" value="ODORANT RECEPTOR 19A-RELATED"/>
    <property type="match status" value="1"/>
</dbReference>
<organism evidence="11">
    <name type="scientific">Conopomorpha sinensis</name>
    <name type="common">litch fruit borer</name>
    <dbReference type="NCBI Taxonomy" id="940481"/>
    <lineage>
        <taxon>Eukaryota</taxon>
        <taxon>Metazoa</taxon>
        <taxon>Ecdysozoa</taxon>
        <taxon>Arthropoda</taxon>
        <taxon>Hexapoda</taxon>
        <taxon>Insecta</taxon>
        <taxon>Pterygota</taxon>
        <taxon>Neoptera</taxon>
        <taxon>Endopterygota</taxon>
        <taxon>Lepidoptera</taxon>
        <taxon>Glossata</taxon>
        <taxon>Ditrysia</taxon>
        <taxon>Tineoidea</taxon>
        <taxon>Gracillariidae</taxon>
        <taxon>Conopomorpha</taxon>
    </lineage>
</organism>
<evidence type="ECO:0000256" key="1">
    <source>
        <dbReference type="ARBA" id="ARBA00004651"/>
    </source>
</evidence>
<feature type="transmembrane region" description="Helical" evidence="10">
    <location>
        <begin position="48"/>
        <end position="69"/>
    </location>
</feature>
<accession>A0A3Q8HDT9</accession>
<dbReference type="GO" id="GO:0005886">
    <property type="term" value="C:plasma membrane"/>
    <property type="evidence" value="ECO:0007669"/>
    <property type="project" value="UniProtKB-SubCell"/>
</dbReference>
<dbReference type="GO" id="GO:0004984">
    <property type="term" value="F:olfactory receptor activity"/>
    <property type="evidence" value="ECO:0007669"/>
    <property type="project" value="InterPro"/>
</dbReference>
<proteinExistence type="evidence at transcript level"/>
<evidence type="ECO:0000256" key="3">
    <source>
        <dbReference type="ARBA" id="ARBA00022606"/>
    </source>
</evidence>
<comment type="subcellular location">
    <subcellularLocation>
        <location evidence="1 10">Cell membrane</location>
        <topology evidence="1 10">Multi-pass membrane protein</topology>
    </subcellularLocation>
</comment>
<feature type="transmembrane region" description="Helical" evidence="10">
    <location>
        <begin position="181"/>
        <end position="202"/>
    </location>
</feature>
<reference evidence="11" key="1">
    <citation type="submission" date="2017-08" db="EMBL/GenBank/DDBJ databases">
        <title>Analysis of the Antennal Transcriptome and Chemosensory-related Genes of Conopomorpha sinensis Bradley (Lepidoptera: Gracilariidae).</title>
        <authorList>
            <person name="Li P."/>
            <person name="Liu Y."/>
            <person name="Wang S."/>
            <person name="Sun H."/>
        </authorList>
    </citation>
    <scope>NUCLEOTIDE SEQUENCE</scope>
</reference>
<evidence type="ECO:0000313" key="11">
    <source>
        <dbReference type="EMBL" id="AXY83401.1"/>
    </source>
</evidence>
<keyword evidence="4 10" id="KW-0812">Transmembrane</keyword>
<evidence type="ECO:0000256" key="4">
    <source>
        <dbReference type="ARBA" id="ARBA00022692"/>
    </source>
</evidence>
<dbReference type="AlphaFoldDB" id="A0A3Q8HDT9"/>
<evidence type="ECO:0000256" key="5">
    <source>
        <dbReference type="ARBA" id="ARBA00022725"/>
    </source>
</evidence>
<evidence type="ECO:0000256" key="2">
    <source>
        <dbReference type="ARBA" id="ARBA00022475"/>
    </source>
</evidence>
<keyword evidence="8 10" id="KW-0675">Receptor</keyword>
<feature type="transmembrane region" description="Helical" evidence="10">
    <location>
        <begin position="311"/>
        <end position="329"/>
    </location>
</feature>
<feature type="transmembrane region" description="Helical" evidence="10">
    <location>
        <begin position="277"/>
        <end position="299"/>
    </location>
</feature>
<keyword evidence="5 10" id="KW-0552">Olfaction</keyword>
<dbReference type="PANTHER" id="PTHR21137">
    <property type="entry name" value="ODORANT RECEPTOR"/>
    <property type="match status" value="1"/>
</dbReference>
<dbReference type="InterPro" id="IPR004117">
    <property type="entry name" value="7tm6_olfct_rcpt"/>
</dbReference>
<evidence type="ECO:0000256" key="6">
    <source>
        <dbReference type="ARBA" id="ARBA00022989"/>
    </source>
</evidence>
<dbReference type="GO" id="GO:0007165">
    <property type="term" value="P:signal transduction"/>
    <property type="evidence" value="ECO:0007669"/>
    <property type="project" value="UniProtKB-KW"/>
</dbReference>